<dbReference type="InterPro" id="IPR006311">
    <property type="entry name" value="TAT_signal"/>
</dbReference>
<feature type="signal peptide" evidence="2">
    <location>
        <begin position="1"/>
        <end position="22"/>
    </location>
</feature>
<organism evidence="3 4">
    <name type="scientific">Muricoccus vinaceus</name>
    <dbReference type="NCBI Taxonomy" id="424704"/>
    <lineage>
        <taxon>Bacteria</taxon>
        <taxon>Pseudomonadati</taxon>
        <taxon>Pseudomonadota</taxon>
        <taxon>Alphaproteobacteria</taxon>
        <taxon>Acetobacterales</taxon>
        <taxon>Roseomonadaceae</taxon>
        <taxon>Muricoccus</taxon>
    </lineage>
</organism>
<dbReference type="SUPFAM" id="SSF53850">
    <property type="entry name" value="Periplasmic binding protein-like II"/>
    <property type="match status" value="1"/>
</dbReference>
<dbReference type="PANTHER" id="PTHR42928:SF5">
    <property type="entry name" value="BLR1237 PROTEIN"/>
    <property type="match status" value="1"/>
</dbReference>
<name>A0ABV6IQ49_9PROT</name>
<dbReference type="InterPro" id="IPR042100">
    <property type="entry name" value="Bug_dom1"/>
</dbReference>
<evidence type="ECO:0000256" key="1">
    <source>
        <dbReference type="ARBA" id="ARBA00006987"/>
    </source>
</evidence>
<feature type="chain" id="PRO_5047263113" evidence="2">
    <location>
        <begin position="23"/>
        <end position="329"/>
    </location>
</feature>
<reference evidence="3 4" key="1">
    <citation type="submission" date="2024-09" db="EMBL/GenBank/DDBJ databases">
        <authorList>
            <person name="Sun Q."/>
            <person name="Mori K."/>
        </authorList>
    </citation>
    <scope>NUCLEOTIDE SEQUENCE [LARGE SCALE GENOMIC DNA]</scope>
    <source>
        <strain evidence="3 4">CCM 7468</strain>
    </source>
</reference>
<evidence type="ECO:0000313" key="3">
    <source>
        <dbReference type="EMBL" id="MFC0385349.1"/>
    </source>
</evidence>
<dbReference type="Gene3D" id="3.40.190.150">
    <property type="entry name" value="Bordetella uptake gene, domain 1"/>
    <property type="match status" value="1"/>
</dbReference>
<keyword evidence="2" id="KW-0732">Signal</keyword>
<dbReference type="Gene3D" id="3.40.190.10">
    <property type="entry name" value="Periplasmic binding protein-like II"/>
    <property type="match status" value="1"/>
</dbReference>
<evidence type="ECO:0000256" key="2">
    <source>
        <dbReference type="SAM" id="SignalP"/>
    </source>
</evidence>
<dbReference type="EMBL" id="JBHLVZ010000005">
    <property type="protein sequence ID" value="MFC0385349.1"/>
    <property type="molecule type" value="Genomic_DNA"/>
</dbReference>
<comment type="similarity">
    <text evidence="1">Belongs to the UPF0065 (bug) family.</text>
</comment>
<comment type="caution">
    <text evidence="3">The sequence shown here is derived from an EMBL/GenBank/DDBJ whole genome shotgun (WGS) entry which is preliminary data.</text>
</comment>
<dbReference type="PANTHER" id="PTHR42928">
    <property type="entry name" value="TRICARBOXYLATE-BINDING PROTEIN"/>
    <property type="match status" value="1"/>
</dbReference>
<dbReference type="PIRSF" id="PIRSF017082">
    <property type="entry name" value="YflP"/>
    <property type="match status" value="1"/>
</dbReference>
<protein>
    <submittedName>
        <fullName evidence="3">Bug family tripartite tricarboxylate transporter substrate binding protein</fullName>
    </submittedName>
</protein>
<keyword evidence="4" id="KW-1185">Reference proteome</keyword>
<dbReference type="InterPro" id="IPR005064">
    <property type="entry name" value="BUG"/>
</dbReference>
<dbReference type="RefSeq" id="WP_377049497.1">
    <property type="nucleotide sequence ID" value="NZ_JBHLVZ010000005.1"/>
</dbReference>
<dbReference type="Pfam" id="PF03401">
    <property type="entry name" value="TctC"/>
    <property type="match status" value="1"/>
</dbReference>
<evidence type="ECO:0000313" key="4">
    <source>
        <dbReference type="Proteomes" id="UP001589789"/>
    </source>
</evidence>
<accession>A0ABV6IQ49</accession>
<dbReference type="Proteomes" id="UP001589789">
    <property type="component" value="Unassembled WGS sequence"/>
</dbReference>
<gene>
    <name evidence="3" type="ORF">ACFFIC_07245</name>
</gene>
<dbReference type="PROSITE" id="PS51318">
    <property type="entry name" value="TAT"/>
    <property type="match status" value="1"/>
</dbReference>
<sequence>MTTRRLVLAAAPALLAAPAVRAQSGQAGAQAPWPGRPIRMVVPYTPGAATDAMARLAAQKIGERLGVPVVVENRAGGNGSIGSQAVLQAPADGHTILGSASVHPMARQVMKAAPYDPVADFVPIARSARGPLVLVMDPARPQRTIAEVVEAARREPSRWSFAMSSLGAAGHLSAIEFNRVTGSNIEIVGYRGTAPALSDVAAGNAQLMFDAALAILPMVRGGQLRSLGIATPARTDLAPDLPTLAQAGLPGFEFYSWYGVWRPRALPPAIVARLHEAVAGGMREPATVQRLAALGFEPVEETQPALEAFIRDDVSRNAALLRLAGFQPE</sequence>
<proteinExistence type="inferred from homology"/>